<feature type="region of interest" description="Disordered" evidence="2">
    <location>
        <begin position="119"/>
        <end position="144"/>
    </location>
</feature>
<dbReference type="SMART" id="SM00054">
    <property type="entry name" value="EFh"/>
    <property type="match status" value="1"/>
</dbReference>
<evidence type="ECO:0000313" key="5">
    <source>
        <dbReference type="Proteomes" id="UP001485043"/>
    </source>
</evidence>
<dbReference type="Gene3D" id="3.30.460.10">
    <property type="entry name" value="Beta Polymerase, domain 2"/>
    <property type="match status" value="1"/>
</dbReference>
<dbReference type="GO" id="GO:0015969">
    <property type="term" value="P:guanosine tetraphosphate metabolic process"/>
    <property type="evidence" value="ECO:0007669"/>
    <property type="project" value="InterPro"/>
</dbReference>
<dbReference type="InterPro" id="IPR011992">
    <property type="entry name" value="EF-hand-dom_pair"/>
</dbReference>
<dbReference type="Pfam" id="PF04607">
    <property type="entry name" value="RelA_SpoT"/>
    <property type="match status" value="1"/>
</dbReference>
<dbReference type="PANTHER" id="PTHR21262">
    <property type="entry name" value="GUANOSINE-3',5'-BIS DIPHOSPHATE 3'-PYROPHOSPHOHYDROLASE"/>
    <property type="match status" value="1"/>
</dbReference>
<dbReference type="InterPro" id="IPR007685">
    <property type="entry name" value="RelA_SpoT"/>
</dbReference>
<dbReference type="Pfam" id="PF13328">
    <property type="entry name" value="HD_4"/>
    <property type="match status" value="1"/>
</dbReference>
<reference evidence="4 5" key="1">
    <citation type="journal article" date="2024" name="Nat. Commun.">
        <title>Phylogenomics reveals the evolutionary origins of lichenization in chlorophyte algae.</title>
        <authorList>
            <person name="Puginier C."/>
            <person name="Libourel C."/>
            <person name="Otte J."/>
            <person name="Skaloud P."/>
            <person name="Haon M."/>
            <person name="Grisel S."/>
            <person name="Petersen M."/>
            <person name="Berrin J.G."/>
            <person name="Delaux P.M."/>
            <person name="Dal Grande F."/>
            <person name="Keller J."/>
        </authorList>
    </citation>
    <scope>NUCLEOTIDE SEQUENCE [LARGE SCALE GENOMIC DNA]</scope>
    <source>
        <strain evidence="4 5">SAG 2523</strain>
    </source>
</reference>
<dbReference type="AlphaFoldDB" id="A0AAW1TE91"/>
<keyword evidence="5" id="KW-1185">Reference proteome</keyword>
<dbReference type="CDD" id="cd00051">
    <property type="entry name" value="EFh"/>
    <property type="match status" value="1"/>
</dbReference>
<organism evidence="4 5">
    <name type="scientific">Apatococcus fuscideae</name>
    <dbReference type="NCBI Taxonomy" id="2026836"/>
    <lineage>
        <taxon>Eukaryota</taxon>
        <taxon>Viridiplantae</taxon>
        <taxon>Chlorophyta</taxon>
        <taxon>core chlorophytes</taxon>
        <taxon>Trebouxiophyceae</taxon>
        <taxon>Chlorellales</taxon>
        <taxon>Chlorellaceae</taxon>
        <taxon>Apatococcus</taxon>
    </lineage>
</organism>
<evidence type="ECO:0000259" key="3">
    <source>
        <dbReference type="PROSITE" id="PS50222"/>
    </source>
</evidence>
<feature type="region of interest" description="Disordered" evidence="2">
    <location>
        <begin position="455"/>
        <end position="474"/>
    </location>
</feature>
<proteinExistence type="predicted"/>
<feature type="compositionally biased region" description="Low complexity" evidence="2">
    <location>
        <begin position="643"/>
        <end position="658"/>
    </location>
</feature>
<sequence>MQVGLFPEHRDFWGPQPLLGKPPRRHAGLHDTSVGFNRPAASAGQELPHLQPDAGRLETAAKIAENIGGRDIALPGAKSLVAFVAAWDSLALRLPPEAGMGPAAELILKALKLAFANQQHHTSHPQLRHTGPTQGQGQDLQAPGAPAGRAIQIATALADLIAEGVPLDAESIAAGILAEAVSVGSLSTRVVEARLGSGVAQLLHDIMRVRALPKRLDIYDDVATSSLRELCLAFYDMRATVVEVVARAMHLEHPAAAAQPQWARQMAALEALQIYSPLGHALGLRSISAAMEDRCFQELFPASYREMGLWLRREVAASRGLLDRCQADLHAALAASPRLSSLVVSWQVDGRVKSLFSTMKKVLRLGEAAKGGRAREDIFDVLGLRIILDMRHSHPSSHTYEDAAEACNLVLDTVQQLWEPLEGRVKDYVATPKPNGYQSLHATVRLPALTLDVNSESESTAAAEQDNMEGAGLTGPSLEVQIRTREMHEQAESGEAAHAAYKGGLDAGQAQRLQAWTHALQSAWQSQQPRQPLPASPNQEALSIPALRLPARGSTEVAAEELFRHLDTDGDGRLSRQEMQAAMQDLGVAGNASAAAGELMDAVGALGSPDIAFSAFLEFQKKAGLLRAIPQVDKETAWRLALPRNSSASSASPSRAASCLQSGGRPHKQPAQHKPRKAEWHRSFSKPRLYVVISICWRNDGHDGHGASFYSSRCHQQLSSQVQMFRGQLKLITAGGSILHEVVDSI</sequence>
<comment type="caution">
    <text evidence="4">The sequence shown here is derived from an EMBL/GenBank/DDBJ whole genome shotgun (WGS) entry which is preliminary data.</text>
</comment>
<feature type="compositionally biased region" description="Basic residues" evidence="2">
    <location>
        <begin position="665"/>
        <end position="676"/>
    </location>
</feature>
<name>A0AAW1TE91_9CHLO</name>
<dbReference type="PANTHER" id="PTHR21262:SF12">
    <property type="entry name" value="GTP DIPHOSPHOKINASE CRSH, CHLOROPLASTIC-RELATED"/>
    <property type="match status" value="1"/>
</dbReference>
<feature type="region of interest" description="Disordered" evidence="2">
    <location>
        <begin position="643"/>
        <end position="680"/>
    </location>
</feature>
<dbReference type="Proteomes" id="UP001485043">
    <property type="component" value="Unassembled WGS sequence"/>
</dbReference>
<dbReference type="Gene3D" id="1.10.238.10">
    <property type="entry name" value="EF-hand"/>
    <property type="match status" value="1"/>
</dbReference>
<dbReference type="PROSITE" id="PS50222">
    <property type="entry name" value="EF_HAND_2"/>
    <property type="match status" value="1"/>
</dbReference>
<evidence type="ECO:0000256" key="1">
    <source>
        <dbReference type="ARBA" id="ARBA00022837"/>
    </source>
</evidence>
<dbReference type="Gene3D" id="1.10.3210.10">
    <property type="entry name" value="Hypothetical protein af1432"/>
    <property type="match status" value="1"/>
</dbReference>
<dbReference type="SUPFAM" id="SSF47473">
    <property type="entry name" value="EF-hand"/>
    <property type="match status" value="1"/>
</dbReference>
<accession>A0AAW1TE91</accession>
<dbReference type="InterPro" id="IPR002048">
    <property type="entry name" value="EF_hand_dom"/>
</dbReference>
<keyword evidence="1" id="KW-0106">Calcium</keyword>
<dbReference type="InterPro" id="IPR043519">
    <property type="entry name" value="NT_sf"/>
</dbReference>
<dbReference type="SUPFAM" id="SSF81301">
    <property type="entry name" value="Nucleotidyltransferase"/>
    <property type="match status" value="1"/>
</dbReference>
<dbReference type="InterPro" id="IPR018247">
    <property type="entry name" value="EF_Hand_1_Ca_BS"/>
</dbReference>
<dbReference type="PROSITE" id="PS00018">
    <property type="entry name" value="EF_HAND_1"/>
    <property type="match status" value="1"/>
</dbReference>
<gene>
    <name evidence="4" type="ORF">WJX84_011061</name>
</gene>
<evidence type="ECO:0000256" key="2">
    <source>
        <dbReference type="SAM" id="MobiDB-lite"/>
    </source>
</evidence>
<dbReference type="GO" id="GO:0005509">
    <property type="term" value="F:calcium ion binding"/>
    <property type="evidence" value="ECO:0007669"/>
    <property type="project" value="InterPro"/>
</dbReference>
<dbReference type="SUPFAM" id="SSF109604">
    <property type="entry name" value="HD-domain/PDEase-like"/>
    <property type="match status" value="1"/>
</dbReference>
<dbReference type="CDD" id="cd05399">
    <property type="entry name" value="NT_Rel-Spo_like"/>
    <property type="match status" value="1"/>
</dbReference>
<feature type="domain" description="EF-hand" evidence="3">
    <location>
        <begin position="554"/>
        <end position="589"/>
    </location>
</feature>
<dbReference type="SMART" id="SM00954">
    <property type="entry name" value="RelA_SpoT"/>
    <property type="match status" value="1"/>
</dbReference>
<dbReference type="Pfam" id="PF13405">
    <property type="entry name" value="EF-hand_6"/>
    <property type="match status" value="1"/>
</dbReference>
<evidence type="ECO:0000313" key="4">
    <source>
        <dbReference type="EMBL" id="KAK9868151.1"/>
    </source>
</evidence>
<protein>
    <recommendedName>
        <fullName evidence="3">EF-hand domain-containing protein</fullName>
    </recommendedName>
</protein>
<dbReference type="EMBL" id="JALJOV010000043">
    <property type="protein sequence ID" value="KAK9868151.1"/>
    <property type="molecule type" value="Genomic_DNA"/>
</dbReference>